<dbReference type="PANTHER" id="PTHR37812">
    <property type="entry name" value="MU-LIKE PROPHAGE FLUMU PROTEIN C"/>
    <property type="match status" value="1"/>
</dbReference>
<dbReference type="EMBL" id="JAGGKG010000013">
    <property type="protein sequence ID" value="MBP1906146.1"/>
    <property type="molecule type" value="Genomic_DNA"/>
</dbReference>
<organism evidence="1 2">
    <name type="scientific">Paenibacillus turicensis</name>
    <dbReference type="NCBI Taxonomy" id="160487"/>
    <lineage>
        <taxon>Bacteria</taxon>
        <taxon>Bacillati</taxon>
        <taxon>Bacillota</taxon>
        <taxon>Bacilli</taxon>
        <taxon>Bacillales</taxon>
        <taxon>Paenibacillaceae</taxon>
        <taxon>Paenibacillus</taxon>
    </lineage>
</organism>
<accession>A0ABS4FU89</accession>
<gene>
    <name evidence="1" type="ORF">J2Z32_002795</name>
</gene>
<dbReference type="PANTHER" id="PTHR37812:SF1">
    <property type="entry name" value="MU-LIKE PROPHAGE FLUMU PROTEIN C"/>
    <property type="match status" value="1"/>
</dbReference>
<dbReference type="InterPro" id="IPR052411">
    <property type="entry name" value="c-mor_Regulatory_Protein"/>
</dbReference>
<keyword evidence="2" id="KW-1185">Reference proteome</keyword>
<evidence type="ECO:0000313" key="2">
    <source>
        <dbReference type="Proteomes" id="UP001519272"/>
    </source>
</evidence>
<dbReference type="RefSeq" id="WP_210089752.1">
    <property type="nucleotide sequence ID" value="NZ_JAGGKG010000013.1"/>
</dbReference>
<protein>
    <submittedName>
        <fullName evidence="1">DNA-binding NarL/FixJ family response regulator</fullName>
    </submittedName>
</protein>
<dbReference type="InterPro" id="IPR049739">
    <property type="entry name" value="YraL-like"/>
</dbReference>
<keyword evidence="1" id="KW-0238">DNA-binding</keyword>
<evidence type="ECO:0000313" key="1">
    <source>
        <dbReference type="EMBL" id="MBP1906146.1"/>
    </source>
</evidence>
<sequence length="86" mass="10116">MKYTNAKLILPESLIEEIQNYMHGGYLYIPVKKEKRKGWGERSGIRKELDLRNQRIITAYQEGATIEQLAETYFISIYAVKKIIYS</sequence>
<name>A0ABS4FU89_9BACL</name>
<proteinExistence type="predicted"/>
<dbReference type="Proteomes" id="UP001519272">
    <property type="component" value="Unassembled WGS sequence"/>
</dbReference>
<reference evidence="1 2" key="1">
    <citation type="submission" date="2021-03" db="EMBL/GenBank/DDBJ databases">
        <title>Genomic Encyclopedia of Type Strains, Phase IV (KMG-IV): sequencing the most valuable type-strain genomes for metagenomic binning, comparative biology and taxonomic classification.</title>
        <authorList>
            <person name="Goeker M."/>
        </authorList>
    </citation>
    <scope>NUCLEOTIDE SEQUENCE [LARGE SCALE GENOMIC DNA]</scope>
    <source>
        <strain evidence="1 2">DSM 14349</strain>
    </source>
</reference>
<dbReference type="SUPFAM" id="SSF46689">
    <property type="entry name" value="Homeodomain-like"/>
    <property type="match status" value="1"/>
</dbReference>
<dbReference type="InterPro" id="IPR009057">
    <property type="entry name" value="Homeodomain-like_sf"/>
</dbReference>
<dbReference type="NCBIfam" id="NF040785">
    <property type="entry name" value="CD3324_fam"/>
    <property type="match status" value="1"/>
</dbReference>
<comment type="caution">
    <text evidence="1">The sequence shown here is derived from an EMBL/GenBank/DDBJ whole genome shotgun (WGS) entry which is preliminary data.</text>
</comment>
<dbReference type="GO" id="GO:0003677">
    <property type="term" value="F:DNA binding"/>
    <property type="evidence" value="ECO:0007669"/>
    <property type="project" value="UniProtKB-KW"/>
</dbReference>